<dbReference type="CDD" id="cd01949">
    <property type="entry name" value="GGDEF"/>
    <property type="match status" value="1"/>
</dbReference>
<evidence type="ECO:0000259" key="6">
    <source>
        <dbReference type="PROSITE" id="PS50887"/>
    </source>
</evidence>
<dbReference type="Pfam" id="PF00072">
    <property type="entry name" value="Response_reg"/>
    <property type="match status" value="1"/>
</dbReference>
<dbReference type="SMART" id="SM00267">
    <property type="entry name" value="GGDEF"/>
    <property type="match status" value="1"/>
</dbReference>
<dbReference type="InterPro" id="IPR000160">
    <property type="entry name" value="GGDEF_dom"/>
</dbReference>
<feature type="domain" description="Response regulatory" evidence="4">
    <location>
        <begin position="153"/>
        <end position="269"/>
    </location>
</feature>
<dbReference type="PROSITE" id="PS50110">
    <property type="entry name" value="RESPONSE_REGULATORY"/>
    <property type="match status" value="1"/>
</dbReference>
<keyword evidence="8" id="KW-1185">Reference proteome</keyword>
<dbReference type="Gene3D" id="3.30.450.20">
    <property type="entry name" value="PAS domain"/>
    <property type="match status" value="1"/>
</dbReference>
<reference evidence="7 8" key="1">
    <citation type="journal article" date="2020" name="mSystems">
        <title>Defining Genomic and Predicted Metabolic Features of the Acetobacterium Genus.</title>
        <authorList>
            <person name="Ross D.E."/>
            <person name="Marshall C.W."/>
            <person name="Gulliver D."/>
            <person name="May H.D."/>
            <person name="Norman R.S."/>
        </authorList>
    </citation>
    <scope>NUCLEOTIDE SEQUENCE [LARGE SCALE GENOMIC DNA]</scope>
    <source>
        <strain evidence="7 8">DSM 8238</strain>
    </source>
</reference>
<dbReference type="InterPro" id="IPR001789">
    <property type="entry name" value="Sig_transdc_resp-reg_receiver"/>
</dbReference>
<dbReference type="PROSITE" id="PS50887">
    <property type="entry name" value="GGDEF"/>
    <property type="match status" value="1"/>
</dbReference>
<dbReference type="InterPro" id="IPR043128">
    <property type="entry name" value="Rev_trsase/Diguanyl_cyclase"/>
</dbReference>
<dbReference type="EMBL" id="WJBC01000013">
    <property type="protein sequence ID" value="MBC3804770.1"/>
    <property type="molecule type" value="Genomic_DNA"/>
</dbReference>
<dbReference type="SUPFAM" id="SSF55785">
    <property type="entry name" value="PYP-like sensor domain (PAS domain)"/>
    <property type="match status" value="1"/>
</dbReference>
<dbReference type="CDD" id="cd00130">
    <property type="entry name" value="PAS"/>
    <property type="match status" value="1"/>
</dbReference>
<dbReference type="SUPFAM" id="SSF55073">
    <property type="entry name" value="Nucleotide cyclase"/>
    <property type="match status" value="1"/>
</dbReference>
<dbReference type="Gene3D" id="3.30.70.270">
    <property type="match status" value="1"/>
</dbReference>
<comment type="caution">
    <text evidence="7">The sequence shown here is derived from an EMBL/GenBank/DDBJ whole genome shotgun (WGS) entry which is preliminary data.</text>
</comment>
<dbReference type="SMART" id="SM00448">
    <property type="entry name" value="REC"/>
    <property type="match status" value="1"/>
</dbReference>
<dbReference type="PANTHER" id="PTHR45138:SF9">
    <property type="entry name" value="DIGUANYLATE CYCLASE DGCM-RELATED"/>
    <property type="match status" value="1"/>
</dbReference>
<dbReference type="SMART" id="SM00091">
    <property type="entry name" value="PAS"/>
    <property type="match status" value="1"/>
</dbReference>
<dbReference type="Gene3D" id="3.40.50.2300">
    <property type="match status" value="1"/>
</dbReference>
<sequence>MMQNFFDHNSQSELLERIFSLSLGLLCIADFNGQFFKVNAAWEKTFGYTVNELNHKNLTDFVHPNDLDATIFAIEKLVSQNDVLNFANRYRSQNGLYHNIEWEFRRYGDFIYIAGKDISQLKITEVSDREFGNKFKSEPQPNPANANLNNRQRVLIVDDSLFNTKILEQNLNKDYDILIANSGIRALSIVNSSDPPDIILLDIIMPEMNGYEVLKKLHQEQRTKDIPIIFLTSLDQAENEEYGLNLGAIDYITKPFNVAIVKAKIKNHLATKSYQDTLKISTDVDQLTNIANRRRFDEMLSNEIKRAKRMNSCLSLLMIDIDHFKMFNDTYGHLEGDECLRKVAFALKNSLKRPADLAARWGGEEFTCLLPDTDEKEAAKIADLLRKAIINLKIPNEFSPVKQFVTISVGVATSDSANKSTYKMLLKHADEALYKAKASGRNRISA</sequence>
<evidence type="ECO:0000259" key="5">
    <source>
        <dbReference type="PROSITE" id="PS50112"/>
    </source>
</evidence>
<protein>
    <recommendedName>
        <fullName evidence="1">Stage 0 sporulation protein A homolog</fullName>
    </recommendedName>
</protein>
<evidence type="ECO:0000313" key="7">
    <source>
        <dbReference type="EMBL" id="MBC3804770.1"/>
    </source>
</evidence>
<dbReference type="NCBIfam" id="TIGR00254">
    <property type="entry name" value="GGDEF"/>
    <property type="match status" value="1"/>
</dbReference>
<keyword evidence="3" id="KW-0597">Phosphoprotein</keyword>
<organism evidence="7 8">
    <name type="scientific">Acetobacterium fimetarium</name>
    <dbReference type="NCBI Taxonomy" id="52691"/>
    <lineage>
        <taxon>Bacteria</taxon>
        <taxon>Bacillati</taxon>
        <taxon>Bacillota</taxon>
        <taxon>Clostridia</taxon>
        <taxon>Eubacteriales</taxon>
        <taxon>Eubacteriaceae</taxon>
        <taxon>Acetobacterium</taxon>
    </lineage>
</organism>
<evidence type="ECO:0000313" key="8">
    <source>
        <dbReference type="Proteomes" id="UP000603234"/>
    </source>
</evidence>
<evidence type="ECO:0000256" key="3">
    <source>
        <dbReference type="PROSITE-ProRule" id="PRU00169"/>
    </source>
</evidence>
<feature type="domain" description="PAS" evidence="5">
    <location>
        <begin position="11"/>
        <end position="81"/>
    </location>
</feature>
<dbReference type="InterPro" id="IPR050469">
    <property type="entry name" value="Diguanylate_Cyclase"/>
</dbReference>
<name>A0ABR6WW16_9FIRM</name>
<dbReference type="PANTHER" id="PTHR45138">
    <property type="entry name" value="REGULATORY COMPONENTS OF SENSORY TRANSDUCTION SYSTEM"/>
    <property type="match status" value="1"/>
</dbReference>
<dbReference type="InterPro" id="IPR000014">
    <property type="entry name" value="PAS"/>
</dbReference>
<dbReference type="Pfam" id="PF00990">
    <property type="entry name" value="GGDEF"/>
    <property type="match status" value="1"/>
</dbReference>
<feature type="modified residue" description="4-aspartylphosphate" evidence="3">
    <location>
        <position position="202"/>
    </location>
</feature>
<feature type="domain" description="GGDEF" evidence="6">
    <location>
        <begin position="312"/>
        <end position="446"/>
    </location>
</feature>
<evidence type="ECO:0000259" key="4">
    <source>
        <dbReference type="PROSITE" id="PS50110"/>
    </source>
</evidence>
<accession>A0ABR6WW16</accession>
<proteinExistence type="predicted"/>
<dbReference type="NCBIfam" id="TIGR00229">
    <property type="entry name" value="sensory_box"/>
    <property type="match status" value="1"/>
</dbReference>
<dbReference type="RefSeq" id="WP_186842650.1">
    <property type="nucleotide sequence ID" value="NZ_WJBC01000013.1"/>
</dbReference>
<dbReference type="InterPro" id="IPR011006">
    <property type="entry name" value="CheY-like_superfamily"/>
</dbReference>
<dbReference type="PROSITE" id="PS50112">
    <property type="entry name" value="PAS"/>
    <property type="match status" value="1"/>
</dbReference>
<gene>
    <name evidence="7" type="ORF">GH808_10045</name>
</gene>
<dbReference type="InterPro" id="IPR035965">
    <property type="entry name" value="PAS-like_dom_sf"/>
</dbReference>
<dbReference type="InterPro" id="IPR029787">
    <property type="entry name" value="Nucleotide_cyclase"/>
</dbReference>
<dbReference type="Proteomes" id="UP000603234">
    <property type="component" value="Unassembled WGS sequence"/>
</dbReference>
<dbReference type="InterPro" id="IPR013655">
    <property type="entry name" value="PAS_fold_3"/>
</dbReference>
<evidence type="ECO:0000256" key="2">
    <source>
        <dbReference type="ARBA" id="ARBA00024867"/>
    </source>
</evidence>
<dbReference type="SUPFAM" id="SSF52172">
    <property type="entry name" value="CheY-like"/>
    <property type="match status" value="1"/>
</dbReference>
<comment type="function">
    <text evidence="2">May play the central regulatory role in sporulation. It may be an element of the effector pathway responsible for the activation of sporulation genes in response to nutritional stress. Spo0A may act in concert with spo0H (a sigma factor) to control the expression of some genes that are critical to the sporulation process.</text>
</comment>
<evidence type="ECO:0000256" key="1">
    <source>
        <dbReference type="ARBA" id="ARBA00018672"/>
    </source>
</evidence>
<dbReference type="Pfam" id="PF08447">
    <property type="entry name" value="PAS_3"/>
    <property type="match status" value="1"/>
</dbReference>